<evidence type="ECO:0000313" key="3">
    <source>
        <dbReference type="Proteomes" id="UP000622552"/>
    </source>
</evidence>
<gene>
    <name evidence="2" type="ORF">IW245_002836</name>
</gene>
<keyword evidence="2" id="KW-0223">Dioxygenase</keyword>
<dbReference type="SUPFAM" id="SSF51182">
    <property type="entry name" value="RmlC-like cupins"/>
    <property type="match status" value="1"/>
</dbReference>
<dbReference type="InterPro" id="IPR011051">
    <property type="entry name" value="RmlC_Cupin_sf"/>
</dbReference>
<dbReference type="InterPro" id="IPR013096">
    <property type="entry name" value="Cupin_2"/>
</dbReference>
<accession>A0A8J7GH85</accession>
<dbReference type="InterPro" id="IPR014710">
    <property type="entry name" value="RmlC-like_jellyroll"/>
</dbReference>
<dbReference type="Pfam" id="PF07883">
    <property type="entry name" value="Cupin_2"/>
    <property type="match status" value="1"/>
</dbReference>
<dbReference type="RefSeq" id="WP_197003592.1">
    <property type="nucleotide sequence ID" value="NZ_BONS01000016.1"/>
</dbReference>
<protein>
    <submittedName>
        <fullName evidence="2">Extradiol dioxygenase family protein</fullName>
    </submittedName>
</protein>
<sequence length="126" mass="14129">MSKISKDTATQGGDYGEVVDHADQLDEYTVNFVEFHADVDGTPLLKGLPDDRCQCPHWGYVLHGKATFKFADREEVYEAGDAFYTPPGHIPVKHEPGTEFVMFSPTEEMQKTEAAMARNMEAMQAR</sequence>
<comment type="caution">
    <text evidence="2">The sequence shown here is derived from an EMBL/GenBank/DDBJ whole genome shotgun (WGS) entry which is preliminary data.</text>
</comment>
<organism evidence="2 3">
    <name type="scientific">Longispora fulva</name>
    <dbReference type="NCBI Taxonomy" id="619741"/>
    <lineage>
        <taxon>Bacteria</taxon>
        <taxon>Bacillati</taxon>
        <taxon>Actinomycetota</taxon>
        <taxon>Actinomycetes</taxon>
        <taxon>Micromonosporales</taxon>
        <taxon>Micromonosporaceae</taxon>
        <taxon>Longispora</taxon>
    </lineage>
</organism>
<dbReference type="Proteomes" id="UP000622552">
    <property type="component" value="Unassembled WGS sequence"/>
</dbReference>
<proteinExistence type="predicted"/>
<keyword evidence="2" id="KW-0560">Oxidoreductase</keyword>
<dbReference type="GO" id="GO:0051213">
    <property type="term" value="F:dioxygenase activity"/>
    <property type="evidence" value="ECO:0007669"/>
    <property type="project" value="UniProtKB-KW"/>
</dbReference>
<reference evidence="2" key="1">
    <citation type="submission" date="2020-11" db="EMBL/GenBank/DDBJ databases">
        <title>Sequencing the genomes of 1000 actinobacteria strains.</title>
        <authorList>
            <person name="Klenk H.-P."/>
        </authorList>
    </citation>
    <scope>NUCLEOTIDE SEQUENCE</scope>
    <source>
        <strain evidence="2">DSM 45356</strain>
    </source>
</reference>
<dbReference type="EMBL" id="JADOUF010000001">
    <property type="protein sequence ID" value="MBG6136642.1"/>
    <property type="molecule type" value="Genomic_DNA"/>
</dbReference>
<evidence type="ECO:0000313" key="2">
    <source>
        <dbReference type="EMBL" id="MBG6136642.1"/>
    </source>
</evidence>
<feature type="domain" description="Cupin type-2" evidence="1">
    <location>
        <begin position="57"/>
        <end position="95"/>
    </location>
</feature>
<keyword evidence="3" id="KW-1185">Reference proteome</keyword>
<dbReference type="AlphaFoldDB" id="A0A8J7GH85"/>
<name>A0A8J7GH85_9ACTN</name>
<dbReference type="Gene3D" id="2.60.120.10">
    <property type="entry name" value="Jelly Rolls"/>
    <property type="match status" value="1"/>
</dbReference>
<evidence type="ECO:0000259" key="1">
    <source>
        <dbReference type="Pfam" id="PF07883"/>
    </source>
</evidence>